<dbReference type="Gene3D" id="1.20.1260.20">
    <property type="entry name" value="PPE superfamily"/>
    <property type="match status" value="1"/>
</dbReference>
<dbReference type="EMBL" id="QHKI01000051">
    <property type="protein sequence ID" value="RSM74577.1"/>
    <property type="molecule type" value="Genomic_DNA"/>
</dbReference>
<evidence type="ECO:0000313" key="3">
    <source>
        <dbReference type="Proteomes" id="UP000287547"/>
    </source>
</evidence>
<organism evidence="2 3">
    <name type="scientific">Kibdelosporangium aridum</name>
    <dbReference type="NCBI Taxonomy" id="2030"/>
    <lineage>
        <taxon>Bacteria</taxon>
        <taxon>Bacillati</taxon>
        <taxon>Actinomycetota</taxon>
        <taxon>Actinomycetes</taxon>
        <taxon>Pseudonocardiales</taxon>
        <taxon>Pseudonocardiaceae</taxon>
        <taxon>Kibdelosporangium</taxon>
    </lineage>
</organism>
<sequence>MAENGFQFDPRSYPAFADASAKVDRQIELAKGELRVTAWAGDSVSAYAAERFNARDAQAEWRGSSATLAFAQLGNVAAWASRVGANAASMKSSVEQQAEHISKARAAMPKPGETPSLQPDPAAVAATGAGGADRS</sequence>
<proteinExistence type="predicted"/>
<evidence type="ECO:0000313" key="2">
    <source>
        <dbReference type="EMBL" id="RSM74577.1"/>
    </source>
</evidence>
<dbReference type="SUPFAM" id="SSF140459">
    <property type="entry name" value="PE/PPE dimer-like"/>
    <property type="match status" value="1"/>
</dbReference>
<dbReference type="AlphaFoldDB" id="A0A428YX51"/>
<dbReference type="RefSeq" id="WP_037251696.1">
    <property type="nucleotide sequence ID" value="NZ_QHKI01000051.1"/>
</dbReference>
<dbReference type="InterPro" id="IPR038332">
    <property type="entry name" value="PPE_sf"/>
</dbReference>
<feature type="region of interest" description="Disordered" evidence="1">
    <location>
        <begin position="94"/>
        <end position="135"/>
    </location>
</feature>
<protein>
    <submittedName>
        <fullName evidence="2">Uncharacterized protein</fullName>
    </submittedName>
</protein>
<reference evidence="2 3" key="1">
    <citation type="submission" date="2018-05" db="EMBL/GenBank/DDBJ databases">
        <title>Evolution of GPA BGCs.</title>
        <authorList>
            <person name="Waglechner N."/>
            <person name="Wright G.D."/>
        </authorList>
    </citation>
    <scope>NUCLEOTIDE SEQUENCE [LARGE SCALE GENOMIC DNA]</scope>
    <source>
        <strain evidence="2 3">A82846</strain>
    </source>
</reference>
<evidence type="ECO:0000256" key="1">
    <source>
        <dbReference type="SAM" id="MobiDB-lite"/>
    </source>
</evidence>
<name>A0A428YX51_KIBAR</name>
<accession>A0A428YX51</accession>
<dbReference type="OrthoDB" id="5189596at2"/>
<gene>
    <name evidence="2" type="ORF">DMH04_39660</name>
</gene>
<dbReference type="Proteomes" id="UP000287547">
    <property type="component" value="Unassembled WGS sequence"/>
</dbReference>
<comment type="caution">
    <text evidence="2">The sequence shown here is derived from an EMBL/GenBank/DDBJ whole genome shotgun (WGS) entry which is preliminary data.</text>
</comment>